<evidence type="ECO:0000256" key="1">
    <source>
        <dbReference type="ARBA" id="ARBA00006795"/>
    </source>
</evidence>
<feature type="domain" description="Cwf19-like protein C-terminal" evidence="4">
    <location>
        <begin position="456"/>
        <end position="545"/>
    </location>
</feature>
<dbReference type="EMBL" id="RQTK01000309">
    <property type="protein sequence ID" value="RUS81998.1"/>
    <property type="molecule type" value="Genomic_DNA"/>
</dbReference>
<dbReference type="InterPro" id="IPR040194">
    <property type="entry name" value="Cwf19-like"/>
</dbReference>
<protein>
    <recommendedName>
        <fullName evidence="2">CWF19-like protein 1</fullName>
    </recommendedName>
</protein>
<dbReference type="GO" id="GO:0061632">
    <property type="term" value="F:RNA lariat debranching enzyme activator activity"/>
    <property type="evidence" value="ECO:0007669"/>
    <property type="project" value="TreeGrafter"/>
</dbReference>
<dbReference type="FunFam" id="3.30.428.10:FF:000024">
    <property type="entry name" value="CWF19-like cell cycle control factor 1"/>
    <property type="match status" value="1"/>
</dbReference>
<dbReference type="AlphaFoldDB" id="A0A433TKB3"/>
<proteinExistence type="inferred from homology"/>
<evidence type="ECO:0000256" key="3">
    <source>
        <dbReference type="SAM" id="MobiDB-lite"/>
    </source>
</evidence>
<feature type="region of interest" description="Disordered" evidence="3">
    <location>
        <begin position="286"/>
        <end position="333"/>
    </location>
</feature>
<accession>A0A433TKB3</accession>
<gene>
    <name evidence="6" type="ORF">EGW08_010225</name>
</gene>
<dbReference type="PANTHER" id="PTHR12072:SF4">
    <property type="entry name" value="CWF19-LIKE PROTEIN 1"/>
    <property type="match status" value="1"/>
</dbReference>
<evidence type="ECO:0000259" key="5">
    <source>
        <dbReference type="Pfam" id="PF04677"/>
    </source>
</evidence>
<sequence length="548" mass="61312">MSTKPLKILVSGDVEGHFTTLFKRVETIQKKNGNFDLLLCVGDFFGRDMSAWSQYKSGELKVPISTLILGPTKSELEIYYSGEEGEELCEGVTYLGRQGKFTGSSGLQIAYLSGLDGSASGKGNDCSFTPNDARSLTAPIVNDSGFKGVDILITSQWPKDVEKYGSASKRGEGKYPSSACIAELARVLKPRYHFAGLEGVFYERQPYRNHQVLLDPARHVTRFVALANAGNKEKLKYLYAFSIVPLSKMDTTELVKQPEDVTECPYVLSNVLAPKQEEEGQQFFYDMKAGPPTRGRKRGSHGDRGRGRGGGGRGRSEEGENTQGEYQEKKPRREVQPAGPCWFCLGSPEVEKHLVVSVSDKAYLALAKGGLVPDHVLILPVHHHQSLLSCPEDVVKQIDKYKSCLRKMFKSQDKGVVFFERNFRTQHLQIQAVPIPQDSIIDIKDTFMSCAESEKIELAEIPKHSDLKQIVPDGAPYFYAELPTGEKCLHRISKHFPLQFGREAVCEPAILNMPERVDWRTCKLDMDEEKELATTFKANFRPFDFNFA</sequence>
<dbReference type="InterPro" id="IPR006767">
    <property type="entry name" value="Cwf19-like_C_dom-2"/>
</dbReference>
<reference evidence="6 7" key="1">
    <citation type="submission" date="2019-01" db="EMBL/GenBank/DDBJ databases">
        <title>A draft genome assembly of the solar-powered sea slug Elysia chlorotica.</title>
        <authorList>
            <person name="Cai H."/>
            <person name="Li Q."/>
            <person name="Fang X."/>
            <person name="Li J."/>
            <person name="Curtis N.E."/>
            <person name="Altenburger A."/>
            <person name="Shibata T."/>
            <person name="Feng M."/>
            <person name="Maeda T."/>
            <person name="Schwartz J.A."/>
            <person name="Shigenobu S."/>
            <person name="Lundholm N."/>
            <person name="Nishiyama T."/>
            <person name="Yang H."/>
            <person name="Hasebe M."/>
            <person name="Li S."/>
            <person name="Pierce S.K."/>
            <person name="Wang J."/>
        </authorList>
    </citation>
    <scope>NUCLEOTIDE SEQUENCE [LARGE SCALE GENOMIC DNA]</scope>
    <source>
        <strain evidence="6">EC2010</strain>
        <tissue evidence="6">Whole organism of an adult</tissue>
    </source>
</reference>
<evidence type="ECO:0000313" key="6">
    <source>
        <dbReference type="EMBL" id="RUS81998.1"/>
    </source>
</evidence>
<evidence type="ECO:0000256" key="2">
    <source>
        <dbReference type="ARBA" id="ARBA00041007"/>
    </source>
</evidence>
<evidence type="ECO:0000313" key="7">
    <source>
        <dbReference type="Proteomes" id="UP000271974"/>
    </source>
</evidence>
<dbReference type="PANTHER" id="PTHR12072">
    <property type="entry name" value="CWF19, CELL CYCLE CONTROL PROTEIN"/>
    <property type="match status" value="1"/>
</dbReference>
<comment type="caution">
    <text evidence="6">The sequence shown here is derived from an EMBL/GenBank/DDBJ whole genome shotgun (WGS) entry which is preliminary data.</text>
</comment>
<keyword evidence="7" id="KW-1185">Reference proteome</keyword>
<dbReference type="CDD" id="cd07380">
    <property type="entry name" value="MPP_CWF19_N"/>
    <property type="match status" value="1"/>
</dbReference>
<dbReference type="STRING" id="188477.A0A433TKB3"/>
<feature type="domain" description="Cwf19-like C-terminal" evidence="5">
    <location>
        <begin position="331"/>
        <end position="443"/>
    </location>
</feature>
<dbReference type="Pfam" id="PF04676">
    <property type="entry name" value="CwfJ_C_2"/>
    <property type="match status" value="1"/>
</dbReference>
<evidence type="ECO:0000259" key="4">
    <source>
        <dbReference type="Pfam" id="PF04676"/>
    </source>
</evidence>
<organism evidence="6 7">
    <name type="scientific">Elysia chlorotica</name>
    <name type="common">Eastern emerald elysia</name>
    <name type="synonym">Sea slug</name>
    <dbReference type="NCBI Taxonomy" id="188477"/>
    <lineage>
        <taxon>Eukaryota</taxon>
        <taxon>Metazoa</taxon>
        <taxon>Spiralia</taxon>
        <taxon>Lophotrochozoa</taxon>
        <taxon>Mollusca</taxon>
        <taxon>Gastropoda</taxon>
        <taxon>Heterobranchia</taxon>
        <taxon>Euthyneura</taxon>
        <taxon>Panpulmonata</taxon>
        <taxon>Sacoglossa</taxon>
        <taxon>Placobranchoidea</taxon>
        <taxon>Plakobranchidae</taxon>
        <taxon>Elysia</taxon>
    </lineage>
</organism>
<dbReference type="GO" id="GO:0071014">
    <property type="term" value="C:post-mRNA release spliceosomal complex"/>
    <property type="evidence" value="ECO:0007669"/>
    <property type="project" value="TreeGrafter"/>
</dbReference>
<dbReference type="SUPFAM" id="SSF54197">
    <property type="entry name" value="HIT-like"/>
    <property type="match status" value="1"/>
</dbReference>
<dbReference type="Pfam" id="PF04677">
    <property type="entry name" value="CwfJ_C_1"/>
    <property type="match status" value="1"/>
</dbReference>
<comment type="similarity">
    <text evidence="1">Belongs to the CWF19 family.</text>
</comment>
<dbReference type="Proteomes" id="UP000271974">
    <property type="component" value="Unassembled WGS sequence"/>
</dbReference>
<dbReference type="OrthoDB" id="444325at2759"/>
<name>A0A433TKB3_ELYCH</name>
<dbReference type="InterPro" id="IPR036265">
    <property type="entry name" value="HIT-like_sf"/>
</dbReference>
<dbReference type="GO" id="GO:0000398">
    <property type="term" value="P:mRNA splicing, via spliceosome"/>
    <property type="evidence" value="ECO:0007669"/>
    <property type="project" value="TreeGrafter"/>
</dbReference>
<dbReference type="InterPro" id="IPR006768">
    <property type="entry name" value="Cwf19-like_C_dom-1"/>
</dbReference>